<evidence type="ECO:0000313" key="3">
    <source>
        <dbReference type="Proteomes" id="UP001596455"/>
    </source>
</evidence>
<organism evidence="2 3">
    <name type="scientific">Georgenia alba</name>
    <dbReference type="NCBI Taxonomy" id="2233858"/>
    <lineage>
        <taxon>Bacteria</taxon>
        <taxon>Bacillati</taxon>
        <taxon>Actinomycetota</taxon>
        <taxon>Actinomycetes</taxon>
        <taxon>Micrococcales</taxon>
        <taxon>Bogoriellaceae</taxon>
        <taxon>Georgenia</taxon>
    </lineage>
</organism>
<sequence>MRVCVVGDELVAGLGDARGLGWVGRVVARTTTEEPLFVAPLAVPGESTSALSGRWEAETQRRFGAHSDNRLVVGLGPQDLFDGTSLARSRLNLANVLDVAAASRVSCFVVGPPPRPDVDDDALAQLSQAFSDVCRRRHVPYVETHEPLRTHDQWHADVAAGDGIHPGQAGYGLLAWLVLHNGWHSWLGLPSEAG</sequence>
<dbReference type="InterPro" id="IPR013830">
    <property type="entry name" value="SGNH_hydro"/>
</dbReference>
<dbReference type="InterPro" id="IPR036514">
    <property type="entry name" value="SGNH_hydro_sf"/>
</dbReference>
<evidence type="ECO:0000259" key="1">
    <source>
        <dbReference type="Pfam" id="PF13472"/>
    </source>
</evidence>
<reference evidence="3" key="1">
    <citation type="journal article" date="2019" name="Int. J. Syst. Evol. Microbiol.">
        <title>The Global Catalogue of Microorganisms (GCM) 10K type strain sequencing project: providing services to taxonomists for standard genome sequencing and annotation.</title>
        <authorList>
            <consortium name="The Broad Institute Genomics Platform"/>
            <consortium name="The Broad Institute Genome Sequencing Center for Infectious Disease"/>
            <person name="Wu L."/>
            <person name="Ma J."/>
        </authorList>
    </citation>
    <scope>NUCLEOTIDE SEQUENCE [LARGE SCALE GENOMIC DNA]</scope>
    <source>
        <strain evidence="3">JCM 1490</strain>
    </source>
</reference>
<keyword evidence="3" id="KW-1185">Reference proteome</keyword>
<dbReference type="EMBL" id="JBHTCQ010000003">
    <property type="protein sequence ID" value="MFC7406330.1"/>
    <property type="molecule type" value="Genomic_DNA"/>
</dbReference>
<evidence type="ECO:0000313" key="2">
    <source>
        <dbReference type="EMBL" id="MFC7406330.1"/>
    </source>
</evidence>
<gene>
    <name evidence="2" type="ORF">ACFQQL_14525</name>
</gene>
<name>A0ABW2QA68_9MICO</name>
<dbReference type="Gene3D" id="3.40.50.1110">
    <property type="entry name" value="SGNH hydrolase"/>
    <property type="match status" value="1"/>
</dbReference>
<protein>
    <submittedName>
        <fullName evidence="2">GDSL-type esterase/lipase family protein</fullName>
    </submittedName>
</protein>
<dbReference type="Pfam" id="PF13472">
    <property type="entry name" value="Lipase_GDSL_2"/>
    <property type="match status" value="1"/>
</dbReference>
<comment type="caution">
    <text evidence="2">The sequence shown here is derived from an EMBL/GenBank/DDBJ whole genome shotgun (WGS) entry which is preliminary data.</text>
</comment>
<dbReference type="SUPFAM" id="SSF52266">
    <property type="entry name" value="SGNH hydrolase"/>
    <property type="match status" value="1"/>
</dbReference>
<proteinExistence type="predicted"/>
<accession>A0ABW2QA68</accession>
<dbReference type="Proteomes" id="UP001596455">
    <property type="component" value="Unassembled WGS sequence"/>
</dbReference>
<feature type="domain" description="SGNH hydrolase-type esterase" evidence="1">
    <location>
        <begin position="5"/>
        <end position="172"/>
    </location>
</feature>
<dbReference type="RefSeq" id="WP_382396145.1">
    <property type="nucleotide sequence ID" value="NZ_JBHTCQ010000003.1"/>
</dbReference>